<feature type="compositionally biased region" description="Low complexity" evidence="1">
    <location>
        <begin position="518"/>
        <end position="543"/>
    </location>
</feature>
<gene>
    <name evidence="2" type="ORF">Vbra_10926</name>
</gene>
<feature type="compositionally biased region" description="Polar residues" evidence="1">
    <location>
        <begin position="988"/>
        <end position="1001"/>
    </location>
</feature>
<feature type="compositionally biased region" description="Low complexity" evidence="1">
    <location>
        <begin position="977"/>
        <end position="987"/>
    </location>
</feature>
<evidence type="ECO:0000256" key="1">
    <source>
        <dbReference type="SAM" id="MobiDB-lite"/>
    </source>
</evidence>
<dbReference type="Proteomes" id="UP000041254">
    <property type="component" value="Unassembled WGS sequence"/>
</dbReference>
<name>A0A0G4EAD1_VITBC</name>
<reference evidence="2 3" key="1">
    <citation type="submission" date="2014-11" db="EMBL/GenBank/DDBJ databases">
        <authorList>
            <person name="Zhu J."/>
            <person name="Qi W."/>
            <person name="Song R."/>
        </authorList>
    </citation>
    <scope>NUCLEOTIDE SEQUENCE [LARGE SCALE GENOMIC DNA]</scope>
</reference>
<feature type="region of interest" description="Disordered" evidence="1">
    <location>
        <begin position="1458"/>
        <end position="1523"/>
    </location>
</feature>
<feature type="region of interest" description="Disordered" evidence="1">
    <location>
        <begin position="454"/>
        <end position="478"/>
    </location>
</feature>
<dbReference type="InParanoid" id="A0A0G4EAD1"/>
<sequence length="1535" mass="162660">MMTDGADAALCGHLQTPDTTISFILERTSPPANARWQIQATRPISILAYLQDTSLWRHAAAVLSQWTAAADQQDNNGTHQDDEADEDDASFAFSLPWHCCTPDSSPLPLINLLARRRRPTGAAGGSERDALIGTIGIQSFEALAGHLSRAPRRLPSEPFQCPSFPTLPPLSCDDDEADGEGFSDADWSQPSVSIDAHRASRLLWLVQQLGDDLVRVVKLGLLEGRLVVCSSGYDVWRWTMAIGELLQCSHERTADGNGEGDGHVTHLSPFGGIHLPVFPVPWLEGFLERSITDGILVGVTDSHDTLRPLVKALPIHATLDLHLTSHTPPFKGHARLHFTAARPPPVPPAPSSPPSPFLPPRLPLEPPPAAITVPRPTSHSGSKGERSPKGHPRAAGCAGGLWVPRLQSQCGPSEADRRWVRELMRVCRPYAGQFPLPPASGKERRQREGPYVYAAVPSRNGSGSEGEGGSHDSDSKMDVDKAADELRGRVREYLQSLYQCGHDLWCHLTPPTLPPQPAAADASAATAGDQAKGPTTTTTKATKPPGPPTLPSLLKSLPIRDFGPDFVTAWIAAKGHVDVYPSFFTSGPSPRDAVPIPPPSGVHPAAFTSGPGLGERISNLFRPARTNSITARTRSAEASEVSVVSQERPQGEASLETVTESDSNAWKEAEPHSNFATPREISNVSLPGCSAGQDDGEASTLPVADLGFPSQRGPPAPHLPSPPTSHFPDHRRSTASTSEPVSPAMHPTLLYAQQAADLLTGGISAMFDMGRGLFVPPVSTGEAAPDEGRRSSERLVVGGGPEGKWDGSLAFGVEAGTAAVVCLECVCPPFAKVEWEFDLLEHDIDFTVTAALIVEGSTTSTSTSSPANIARAAIQTYQRPQAREQHESREGDGSPYHDYGDGEATPSPPAHFPAPAFPSGEASADTATTDQDFAGSLIATSVEARPPSLPPTSDHEQKGDDVSQQLPERPPPPAAAPPDASAADQPQTSMMSTDGSLSPSTPAGDPAVLVHPLACHRAIDGAVEGCFHHPLAYVVGLTGDDPADRGLVWGPHSSDDKGGGDTGVMGENDDMPGRRPSWATGWLRPASKPSASEPAHHTSDESKSSARDKSRAVDEAPSKLLASTGPMSLSASAVERRPRWLTRRSKSYPCEPVPRSPSLPTHAPSTPSLLSIIAEQPAPFPAPLHGAPSRRSLSRSRSWPGLAACSGDTDGPSFQLMVEGGRLEEESDATAATAAPAPRAPAEQERADGMGGPLLLPPLPPRHAVSVPGPDMSPLSPSLPSRPLVRYTFRWSNSASVFRKRRVHFRFRMVQLTQSSPEGQASPAALPSTAASPAVASDWWRVYQPTSDPSAAAPAPPLRAATGRLVGKIRQKGRRWIAQLLRQSPGGGPSSPPPPITQPESSSSDLLPPLPRPQQPAASASEACADPPHGCSTYPKCDGITLTRGVSEPVGARLMADNGPEARQQQDGEERRAGAGSAPHGDTDRGGGGGGVDWYRPTSARSFPALHGHGHHGGRAWRERPRSPRSYLVQSLTWM</sequence>
<feature type="compositionally biased region" description="Polar residues" evidence="1">
    <location>
        <begin position="674"/>
        <end position="685"/>
    </location>
</feature>
<feature type="compositionally biased region" description="Low complexity" evidence="1">
    <location>
        <begin position="1398"/>
        <end position="1407"/>
    </location>
</feature>
<dbReference type="EMBL" id="CDMY01000055">
    <property type="protein sequence ID" value="CEL92188.1"/>
    <property type="molecule type" value="Genomic_DNA"/>
</dbReference>
<feature type="compositionally biased region" description="Low complexity" evidence="1">
    <location>
        <begin position="636"/>
        <end position="645"/>
    </location>
</feature>
<proteinExistence type="predicted"/>
<feature type="region of interest" description="Disordered" evidence="1">
    <location>
        <begin position="516"/>
        <end position="549"/>
    </location>
</feature>
<feature type="region of interest" description="Disordered" evidence="1">
    <location>
        <begin position="876"/>
        <end position="927"/>
    </location>
</feature>
<feature type="region of interest" description="Disordered" evidence="1">
    <location>
        <begin position="780"/>
        <end position="799"/>
    </location>
</feature>
<dbReference type="VEuPathDB" id="CryptoDB:Vbra_10926"/>
<evidence type="ECO:0000313" key="3">
    <source>
        <dbReference type="Proteomes" id="UP000041254"/>
    </source>
</evidence>
<feature type="compositionally biased region" description="Basic and acidic residues" evidence="1">
    <location>
        <begin position="1464"/>
        <end position="1473"/>
    </location>
</feature>
<organism evidence="2 3">
    <name type="scientific">Vitrella brassicaformis (strain CCMP3155)</name>
    <dbReference type="NCBI Taxonomy" id="1169540"/>
    <lineage>
        <taxon>Eukaryota</taxon>
        <taxon>Sar</taxon>
        <taxon>Alveolata</taxon>
        <taxon>Colpodellida</taxon>
        <taxon>Vitrellaceae</taxon>
        <taxon>Vitrella</taxon>
    </lineage>
</organism>
<protein>
    <submittedName>
        <fullName evidence="2">Uncharacterized protein</fullName>
    </submittedName>
</protein>
<feature type="compositionally biased region" description="Pro residues" evidence="1">
    <location>
        <begin position="906"/>
        <end position="916"/>
    </location>
</feature>
<feature type="compositionally biased region" description="Basic and acidic residues" evidence="1">
    <location>
        <begin position="881"/>
        <end position="892"/>
    </location>
</feature>
<feature type="compositionally biased region" description="Low complexity" evidence="1">
    <location>
        <begin position="1415"/>
        <end position="1426"/>
    </location>
</feature>
<feature type="region of interest" description="Disordered" evidence="1">
    <location>
        <begin position="1223"/>
        <end position="1250"/>
    </location>
</feature>
<evidence type="ECO:0000313" key="2">
    <source>
        <dbReference type="EMBL" id="CEL92188.1"/>
    </source>
</evidence>
<accession>A0A0G4EAD1</accession>
<feature type="region of interest" description="Disordered" evidence="1">
    <location>
        <begin position="339"/>
        <end position="397"/>
    </location>
</feature>
<feature type="region of interest" description="Disordered" evidence="1">
    <location>
        <begin position="631"/>
        <end position="742"/>
    </location>
</feature>
<feature type="compositionally biased region" description="Pro residues" evidence="1">
    <location>
        <begin position="342"/>
        <end position="369"/>
    </location>
</feature>
<keyword evidence="3" id="KW-1185">Reference proteome</keyword>
<feature type="compositionally biased region" description="Basic and acidic residues" evidence="1">
    <location>
        <begin position="1094"/>
        <end position="1117"/>
    </location>
</feature>
<feature type="region of interest" description="Disordered" evidence="1">
    <location>
        <begin position="1046"/>
        <end position="1166"/>
    </location>
</feature>
<feature type="compositionally biased region" description="Pro residues" evidence="1">
    <location>
        <begin position="712"/>
        <end position="725"/>
    </location>
</feature>
<feature type="compositionally biased region" description="Basic and acidic residues" evidence="1">
    <location>
        <begin position="468"/>
        <end position="478"/>
    </location>
</feature>
<feature type="region of interest" description="Disordered" evidence="1">
    <location>
        <begin position="943"/>
        <end position="1004"/>
    </location>
</feature>
<feature type="compositionally biased region" description="Low complexity" evidence="1">
    <location>
        <begin position="1229"/>
        <end position="1241"/>
    </location>
</feature>
<feature type="region of interest" description="Disordered" evidence="1">
    <location>
        <begin position="1382"/>
        <end position="1426"/>
    </location>
</feature>